<accession>A0ABR6YNS5</accession>
<keyword evidence="3" id="KW-1185">Reference proteome</keyword>
<proteinExistence type="predicted"/>
<name>A0ABR6YNS5_9BURK</name>
<dbReference type="Proteomes" id="UP000613113">
    <property type="component" value="Unassembled WGS sequence"/>
</dbReference>
<gene>
    <name evidence="2" type="ORF">H8K27_10460</name>
</gene>
<organism evidence="2 3">
    <name type="scientific">Undibacterium griseum</name>
    <dbReference type="NCBI Taxonomy" id="2762295"/>
    <lineage>
        <taxon>Bacteria</taxon>
        <taxon>Pseudomonadati</taxon>
        <taxon>Pseudomonadota</taxon>
        <taxon>Betaproteobacteria</taxon>
        <taxon>Burkholderiales</taxon>
        <taxon>Oxalobacteraceae</taxon>
        <taxon>Undibacterium</taxon>
    </lineage>
</organism>
<reference evidence="2 3" key="1">
    <citation type="submission" date="2020-08" db="EMBL/GenBank/DDBJ databases">
        <title>Novel species isolated from subtropical streams in China.</title>
        <authorList>
            <person name="Lu H."/>
        </authorList>
    </citation>
    <scope>NUCLEOTIDE SEQUENCE [LARGE SCALE GENOMIC DNA]</scope>
    <source>
        <strain evidence="2 3">FT31W</strain>
    </source>
</reference>
<evidence type="ECO:0000313" key="2">
    <source>
        <dbReference type="EMBL" id="MBC3885551.1"/>
    </source>
</evidence>
<dbReference type="EMBL" id="JACOGC010000004">
    <property type="protein sequence ID" value="MBC3885551.1"/>
    <property type="molecule type" value="Genomic_DNA"/>
</dbReference>
<feature type="region of interest" description="Disordered" evidence="1">
    <location>
        <begin position="1"/>
        <end position="27"/>
    </location>
</feature>
<protein>
    <submittedName>
        <fullName evidence="2">Uncharacterized protein</fullName>
    </submittedName>
</protein>
<evidence type="ECO:0000313" key="3">
    <source>
        <dbReference type="Proteomes" id="UP000613113"/>
    </source>
</evidence>
<feature type="compositionally biased region" description="Low complexity" evidence="1">
    <location>
        <begin position="1"/>
        <end position="13"/>
    </location>
</feature>
<sequence>MPQPVAVAQDTAPAAPPDQPSTTAGVSSGLLDLDALRHDALAADRKTRLSAPQSAAWEAPAQLQAESPLGQKIAGAQRANCRNAYVNGAQIGPISVSGIFVAGVILADTLTGTGCKW</sequence>
<evidence type="ECO:0000256" key="1">
    <source>
        <dbReference type="SAM" id="MobiDB-lite"/>
    </source>
</evidence>
<dbReference type="RefSeq" id="WP_186863139.1">
    <property type="nucleotide sequence ID" value="NZ_JACOGC010000004.1"/>
</dbReference>
<comment type="caution">
    <text evidence="2">The sequence shown here is derived from an EMBL/GenBank/DDBJ whole genome shotgun (WGS) entry which is preliminary data.</text>
</comment>